<evidence type="ECO:0000313" key="4">
    <source>
        <dbReference type="Proteomes" id="UP000553193"/>
    </source>
</evidence>
<dbReference type="EMBL" id="JACIDJ010000002">
    <property type="protein sequence ID" value="MBB3898026.1"/>
    <property type="molecule type" value="Genomic_DNA"/>
</dbReference>
<dbReference type="InterPro" id="IPR000073">
    <property type="entry name" value="AB_hydrolase_1"/>
</dbReference>
<gene>
    <name evidence="3" type="ORF">GGQ83_001463</name>
</gene>
<dbReference type="RefSeq" id="WP_184383126.1">
    <property type="nucleotide sequence ID" value="NZ_JACIDJ010000002.1"/>
</dbReference>
<keyword evidence="4" id="KW-1185">Reference proteome</keyword>
<comment type="caution">
    <text evidence="3">The sequence shown here is derived from an EMBL/GenBank/DDBJ whole genome shotgun (WGS) entry which is preliminary data.</text>
</comment>
<dbReference type="PANTHER" id="PTHR43039">
    <property type="entry name" value="ESTERASE-RELATED"/>
    <property type="match status" value="1"/>
</dbReference>
<evidence type="ECO:0000313" key="3">
    <source>
        <dbReference type="EMBL" id="MBB3898026.1"/>
    </source>
</evidence>
<comment type="similarity">
    <text evidence="1">Belongs to the AB hydrolase superfamily.</text>
</comment>
<feature type="domain" description="AB hydrolase-1" evidence="2">
    <location>
        <begin position="26"/>
        <end position="263"/>
    </location>
</feature>
<dbReference type="Pfam" id="PF12697">
    <property type="entry name" value="Abhydrolase_6"/>
    <property type="match status" value="1"/>
</dbReference>
<name>A0A840ABX4_9PROT</name>
<dbReference type="AlphaFoldDB" id="A0A840ABX4"/>
<dbReference type="Proteomes" id="UP000553193">
    <property type="component" value="Unassembled WGS sequence"/>
</dbReference>
<proteinExistence type="inferred from homology"/>
<dbReference type="Gene3D" id="3.40.50.1820">
    <property type="entry name" value="alpha/beta hydrolase"/>
    <property type="match status" value="1"/>
</dbReference>
<protein>
    <submittedName>
        <fullName evidence="3">Sigma-B regulation protein RsbQ</fullName>
    </submittedName>
</protein>
<organism evidence="3 4">
    <name type="scientific">Roseococcus suduntuyensis</name>
    <dbReference type="NCBI Taxonomy" id="455361"/>
    <lineage>
        <taxon>Bacteria</taxon>
        <taxon>Pseudomonadati</taxon>
        <taxon>Pseudomonadota</taxon>
        <taxon>Alphaproteobacteria</taxon>
        <taxon>Acetobacterales</taxon>
        <taxon>Roseomonadaceae</taxon>
        <taxon>Roseococcus</taxon>
    </lineage>
</organism>
<sequence>MSVKEDAPAVLARHNVELAGTGRPTLLFAHGYGCDHGMWRHITSRFSPHYRTATFDLVGCGGSQAAYDEERYSTLNGYVDDLLDIRAALGPEPVVLVGHSVSAMIGALAAIRAPAAFHGLAMVGPSPFYMKDGPYDGGFTAEDIESLLALLEVDQAGWAATMSPLIMANGDQPELAEELAASVCRMDSRMARRFARLTFSTDLRPALPRIRVPVLVLQCSEDIIAPVRVGEYVHRQVPDSRYVLLKATGHCPHLSAPGETAAAILDFVRGLPSVDAHAGAS</sequence>
<dbReference type="InterPro" id="IPR029058">
    <property type="entry name" value="AB_hydrolase_fold"/>
</dbReference>
<dbReference type="SUPFAM" id="SSF53474">
    <property type="entry name" value="alpha/beta-Hydrolases"/>
    <property type="match status" value="1"/>
</dbReference>
<accession>A0A840ABX4</accession>
<reference evidence="3 4" key="1">
    <citation type="submission" date="2020-08" db="EMBL/GenBank/DDBJ databases">
        <title>Genomic Encyclopedia of Type Strains, Phase IV (KMG-IV): sequencing the most valuable type-strain genomes for metagenomic binning, comparative biology and taxonomic classification.</title>
        <authorList>
            <person name="Goeker M."/>
        </authorList>
    </citation>
    <scope>NUCLEOTIDE SEQUENCE [LARGE SCALE GENOMIC DNA]</scope>
    <source>
        <strain evidence="3 4">DSM 19979</strain>
    </source>
</reference>
<evidence type="ECO:0000259" key="2">
    <source>
        <dbReference type="Pfam" id="PF12697"/>
    </source>
</evidence>
<evidence type="ECO:0000256" key="1">
    <source>
        <dbReference type="ARBA" id="ARBA00008645"/>
    </source>
</evidence>